<reference evidence="1" key="1">
    <citation type="thesis" date="2020" institute="ProQuest LLC" country="789 East Eisenhower Parkway, Ann Arbor, MI, USA">
        <title>Comparative Genomics and Chromosome Evolution.</title>
        <authorList>
            <person name="Mudd A.B."/>
        </authorList>
    </citation>
    <scope>NUCLEOTIDE SEQUENCE</scope>
    <source>
        <strain evidence="1">237g6f4</strain>
        <tissue evidence="1">Blood</tissue>
    </source>
</reference>
<evidence type="ECO:0000313" key="1">
    <source>
        <dbReference type="EMBL" id="KAG8567413.1"/>
    </source>
</evidence>
<organism evidence="1 2">
    <name type="scientific">Engystomops pustulosus</name>
    <name type="common">Tungara frog</name>
    <name type="synonym">Physalaemus pustulosus</name>
    <dbReference type="NCBI Taxonomy" id="76066"/>
    <lineage>
        <taxon>Eukaryota</taxon>
        <taxon>Metazoa</taxon>
        <taxon>Chordata</taxon>
        <taxon>Craniata</taxon>
        <taxon>Vertebrata</taxon>
        <taxon>Euteleostomi</taxon>
        <taxon>Amphibia</taxon>
        <taxon>Batrachia</taxon>
        <taxon>Anura</taxon>
        <taxon>Neobatrachia</taxon>
        <taxon>Hyloidea</taxon>
        <taxon>Leptodactylidae</taxon>
        <taxon>Leiuperinae</taxon>
        <taxon>Engystomops</taxon>
    </lineage>
</organism>
<keyword evidence="2" id="KW-1185">Reference proteome</keyword>
<accession>A0AAV7B4N6</accession>
<sequence>MQVLRQRCNLGRPYGTIAPELENSKTKKFSTRELPNAFKLIETTMEKLEQDPDRERFIKVYCIITKDVIRLFRIRKKSSVQTSLDAYFKKPTPAADLDSDSIIPAPSSPVVLYSLYKMFQHLDA</sequence>
<dbReference type="AlphaFoldDB" id="A0AAV7B4N6"/>
<evidence type="ECO:0000313" key="2">
    <source>
        <dbReference type="Proteomes" id="UP000824782"/>
    </source>
</evidence>
<comment type="caution">
    <text evidence="1">The sequence shown here is derived from an EMBL/GenBank/DDBJ whole genome shotgun (WGS) entry which is preliminary data.</text>
</comment>
<gene>
    <name evidence="1" type="ORF">GDO81_013609</name>
</gene>
<name>A0AAV7B4N6_ENGPU</name>
<protein>
    <submittedName>
        <fullName evidence="1">Uncharacterized protein</fullName>
    </submittedName>
</protein>
<proteinExistence type="predicted"/>
<dbReference type="Proteomes" id="UP000824782">
    <property type="component" value="Unassembled WGS sequence"/>
</dbReference>
<dbReference type="EMBL" id="WNYA01000006">
    <property type="protein sequence ID" value="KAG8567413.1"/>
    <property type="molecule type" value="Genomic_DNA"/>
</dbReference>